<reference evidence="1 2" key="1">
    <citation type="submission" date="2019-05" db="EMBL/GenBank/DDBJ databases">
        <title>Panacibacter sp. strain 17mud1-8 Genome sequencing and assembly.</title>
        <authorList>
            <person name="Chhetri G."/>
        </authorList>
    </citation>
    <scope>NUCLEOTIDE SEQUENCE [LARGE SCALE GENOMIC DNA]</scope>
    <source>
        <strain evidence="1 2">17mud1-8</strain>
    </source>
</reference>
<evidence type="ECO:0000313" key="2">
    <source>
        <dbReference type="Proteomes" id="UP000305848"/>
    </source>
</evidence>
<name>A0A4U3LB21_9BACT</name>
<dbReference type="Pfam" id="PF22752">
    <property type="entry name" value="DUF488-N3i"/>
    <property type="match status" value="1"/>
</dbReference>
<dbReference type="EMBL" id="SZQL01000002">
    <property type="protein sequence ID" value="TKK71007.1"/>
    <property type="molecule type" value="Genomic_DNA"/>
</dbReference>
<gene>
    <name evidence="1" type="ORF">FC093_04835</name>
</gene>
<organism evidence="1 2">
    <name type="scientific">Ilyomonas limi</name>
    <dbReference type="NCBI Taxonomy" id="2575867"/>
    <lineage>
        <taxon>Bacteria</taxon>
        <taxon>Pseudomonadati</taxon>
        <taxon>Bacteroidota</taxon>
        <taxon>Chitinophagia</taxon>
        <taxon>Chitinophagales</taxon>
        <taxon>Chitinophagaceae</taxon>
        <taxon>Ilyomonas</taxon>
    </lineage>
</organism>
<evidence type="ECO:0000313" key="1">
    <source>
        <dbReference type="EMBL" id="TKK71007.1"/>
    </source>
</evidence>
<dbReference type="PANTHER" id="PTHR36849:SF1">
    <property type="entry name" value="CYTOPLASMIC PROTEIN"/>
    <property type="match status" value="1"/>
</dbReference>
<protein>
    <submittedName>
        <fullName evidence="1">DUF488 domain-containing protein</fullName>
    </submittedName>
</protein>
<accession>A0A4U3LB21</accession>
<dbReference type="RefSeq" id="WP_137260606.1">
    <property type="nucleotide sequence ID" value="NZ_SZQL01000002.1"/>
</dbReference>
<dbReference type="AlphaFoldDB" id="A0A4U3LB21"/>
<dbReference type="InterPro" id="IPR052552">
    <property type="entry name" value="YeaO-like"/>
</dbReference>
<dbReference type="Proteomes" id="UP000305848">
    <property type="component" value="Unassembled WGS sequence"/>
</dbReference>
<proteinExistence type="predicted"/>
<comment type="caution">
    <text evidence="1">The sequence shown here is derived from an EMBL/GenBank/DDBJ whole genome shotgun (WGS) entry which is preliminary data.</text>
</comment>
<sequence length="118" mass="13762">MATIKIKRAYESIASSDGFRILVDRLWPRGIKKEDAHVGVWLKDIAPSTELRKWFNHEPEKWEAFRKKYLAELQDSPATAELIEQVKKHKTVTLVYSAKDEQHNQAVVVKEFLEKKEA</sequence>
<keyword evidence="2" id="KW-1185">Reference proteome</keyword>
<dbReference type="PANTHER" id="PTHR36849">
    <property type="entry name" value="CYTOPLASMIC PROTEIN-RELATED"/>
    <property type="match status" value="1"/>
</dbReference>
<dbReference type="OrthoDB" id="9790745at2"/>